<evidence type="ECO:0000256" key="5">
    <source>
        <dbReference type="PROSITE-ProRule" id="PRU00047"/>
    </source>
</evidence>
<dbReference type="AlphaFoldDB" id="A0A9D4SYM1"/>
<dbReference type="Proteomes" id="UP000821837">
    <property type="component" value="Unassembled WGS sequence"/>
</dbReference>
<dbReference type="GO" id="GO:0008270">
    <property type="term" value="F:zinc ion binding"/>
    <property type="evidence" value="ECO:0007669"/>
    <property type="project" value="UniProtKB-KW"/>
</dbReference>
<keyword evidence="10" id="KW-1185">Reference proteome</keyword>
<dbReference type="GO" id="GO:0005886">
    <property type="term" value="C:plasma membrane"/>
    <property type="evidence" value="ECO:0007669"/>
    <property type="project" value="TreeGrafter"/>
</dbReference>
<evidence type="ECO:0000256" key="7">
    <source>
        <dbReference type="SAM" id="Phobius"/>
    </source>
</evidence>
<proteinExistence type="predicted"/>
<dbReference type="InterPro" id="IPR036875">
    <property type="entry name" value="Znf_CCHC_sf"/>
</dbReference>
<keyword evidence="4 7" id="KW-0472">Membrane</keyword>
<feature type="compositionally biased region" description="Basic residues" evidence="6">
    <location>
        <begin position="18"/>
        <end position="27"/>
    </location>
</feature>
<accession>A0A9D4SYM1</accession>
<feature type="region of interest" description="Disordered" evidence="6">
    <location>
        <begin position="1"/>
        <end position="27"/>
    </location>
</feature>
<keyword evidence="5" id="KW-0862">Zinc</keyword>
<dbReference type="GO" id="GO:0003676">
    <property type="term" value="F:nucleic acid binding"/>
    <property type="evidence" value="ECO:0007669"/>
    <property type="project" value="InterPro"/>
</dbReference>
<comment type="caution">
    <text evidence="9">The sequence shown here is derived from an EMBL/GenBank/DDBJ whole genome shotgun (WGS) entry which is preliminary data.</text>
</comment>
<comment type="subcellular location">
    <subcellularLocation>
        <location evidence="1">Membrane</location>
        <topology evidence="1">Multi-pass membrane protein</topology>
    </subcellularLocation>
</comment>
<dbReference type="PANTHER" id="PTHR10283:SF82">
    <property type="entry name" value="SOLUTE CARRIER FAMILY 13 MEMBER 2"/>
    <property type="match status" value="1"/>
</dbReference>
<sequence length="1101" mass="120742">MLSDSIKASPKDVEREKRSRPKVPQKQPFHRIRTLLILKTSPVRGILPFFDPFLRCRAAASAKPNKQRPPPAWCRARLLPRMEYPVEGEDITPDEVSQDQGWQCAGTRRTGARKASANPTGPLPADAPRDKHDGSKLKAKVLRAGRMPHLPREDIKVVIRPRGGLDIAKVGAVVVADAIIAAAGISNDDLHQDTLCPNMQQNIMVASTPKRENAVRYVRIREIIVAGRTHELSAYETAPHSTCKGVIRGIPHQDGPNVIDAKIRIAQTGTVIVAFDGHKVPKFVKYGPLLVRCALYRKQVDVCYACGRLGHRADVCPSPGDVICRGCGATNPDEQHQCTPRCRLCGGQHLTASKDCSQRFKIPYVVRRRRGERARAARSKSPAASPPPDLAFGGNLEARSKTGSSTASRQQKPALSWADKVRTDNGEPAEGAASSSQQSGPSGYAQELERLRKENAQLRKENAQVKEEMKKMANEIAEIKKFTLGQASNSSPAPIAMEVPEASTGGSGASKRRAIESKQNDATGKTLAAMEEGHYLFAAFLPLSWWAVGTLPKALSGFVPLVLLPLLRLEAEDNFVARYYSRDVLTAAALLSLALRSKSQLSGLLTRLSLNVGLSFGLHVRWLFFSFSLLAFLVGLVLSEGPASVLFACLVDTVIRIWYDDTVRMFSLQSGAFGIRRVSETRVSISLSADQQKRDSIVSLPNDSEPSSTSDLQPSEPKPRRPSILKDPSRFPEVGIDWAALAKVGGESNPSASRMPLLLARTPTAASVPPGDVNLRRRASAQSVDSLVDEEECSMVLDKEVQERVYEGLRRTFLMGPTLVIISATSTSCFQYPAWTVLSSHLSITPTMMWHWTLITFPSCVLSSALGLIYVYVFMFKQYEYVLDPALQPRMLRFTARHLRKTPHTSMVIVTAAVTFEQRQEEKQGDATDCWSRFPWQMVLLLGAVQVVSKVIEANSTVATSLRASSWMHQSPLTVQIVLTVVGALLSETMNNEALSRLLLPLTIHAAVTTRMHPIYYAIPVAVAASSNLIMPITLPLVILHEVAEVPLRHLVLAGLIMKTALLSTLIISMNTTGQYIFYLSPTVKALNSTGPASRHQAPHY</sequence>
<feature type="region of interest" description="Disordered" evidence="6">
    <location>
        <begin position="499"/>
        <end position="521"/>
    </location>
</feature>
<evidence type="ECO:0000256" key="6">
    <source>
        <dbReference type="SAM" id="MobiDB-lite"/>
    </source>
</evidence>
<feature type="region of interest" description="Disordered" evidence="6">
    <location>
        <begin position="90"/>
        <end position="134"/>
    </location>
</feature>
<feature type="compositionally biased region" description="Polar residues" evidence="6">
    <location>
        <begin position="401"/>
        <end position="413"/>
    </location>
</feature>
<evidence type="ECO:0000256" key="2">
    <source>
        <dbReference type="ARBA" id="ARBA00022692"/>
    </source>
</evidence>
<feature type="transmembrane region" description="Helical" evidence="7">
    <location>
        <begin position="1015"/>
        <end position="1039"/>
    </location>
</feature>
<dbReference type="InterPro" id="IPR001878">
    <property type="entry name" value="Znf_CCHC"/>
</dbReference>
<keyword evidence="5" id="KW-0863">Zinc-finger</keyword>
<organism evidence="9 10">
    <name type="scientific">Rhipicephalus sanguineus</name>
    <name type="common">Brown dog tick</name>
    <name type="synonym">Ixodes sanguineus</name>
    <dbReference type="NCBI Taxonomy" id="34632"/>
    <lineage>
        <taxon>Eukaryota</taxon>
        <taxon>Metazoa</taxon>
        <taxon>Ecdysozoa</taxon>
        <taxon>Arthropoda</taxon>
        <taxon>Chelicerata</taxon>
        <taxon>Arachnida</taxon>
        <taxon>Acari</taxon>
        <taxon>Parasitiformes</taxon>
        <taxon>Ixodida</taxon>
        <taxon>Ixodoidea</taxon>
        <taxon>Ixodidae</taxon>
        <taxon>Rhipicephalinae</taxon>
        <taxon>Rhipicephalus</taxon>
        <taxon>Rhipicephalus</taxon>
    </lineage>
</organism>
<feature type="compositionally biased region" description="Low complexity" evidence="6">
    <location>
        <begin position="426"/>
        <end position="443"/>
    </location>
</feature>
<feature type="transmembrane region" description="Helical" evidence="7">
    <location>
        <begin position="813"/>
        <end position="834"/>
    </location>
</feature>
<feature type="compositionally biased region" description="Polar residues" evidence="6">
    <location>
        <begin position="699"/>
        <end position="713"/>
    </location>
</feature>
<keyword evidence="3 7" id="KW-1133">Transmembrane helix</keyword>
<dbReference type="SUPFAM" id="SSF57756">
    <property type="entry name" value="Retrovirus zinc finger-like domains"/>
    <property type="match status" value="1"/>
</dbReference>
<feature type="transmembrane region" description="Helical" evidence="7">
    <location>
        <begin position="1051"/>
        <end position="1070"/>
    </location>
</feature>
<dbReference type="VEuPathDB" id="VectorBase:RSAN_028791"/>
<gene>
    <name evidence="9" type="ORF">HPB52_014206</name>
</gene>
<protein>
    <recommendedName>
        <fullName evidence="8">CCHC-type domain-containing protein</fullName>
    </recommendedName>
</protein>
<evidence type="ECO:0000313" key="10">
    <source>
        <dbReference type="Proteomes" id="UP000821837"/>
    </source>
</evidence>
<dbReference type="PROSITE" id="PS50158">
    <property type="entry name" value="ZF_CCHC"/>
    <property type="match status" value="1"/>
</dbReference>
<feature type="transmembrane region" description="Helical" evidence="7">
    <location>
        <begin position="854"/>
        <end position="873"/>
    </location>
</feature>
<keyword evidence="2 7" id="KW-0812">Transmembrane</keyword>
<feature type="domain" description="CCHC-type" evidence="8">
    <location>
        <begin position="303"/>
        <end position="318"/>
    </location>
</feature>
<dbReference type="GO" id="GO:0015141">
    <property type="term" value="F:succinate transmembrane transporter activity"/>
    <property type="evidence" value="ECO:0007669"/>
    <property type="project" value="TreeGrafter"/>
</dbReference>
<dbReference type="PANTHER" id="PTHR10283">
    <property type="entry name" value="SOLUTE CARRIER FAMILY 13 MEMBER"/>
    <property type="match status" value="1"/>
</dbReference>
<evidence type="ECO:0000256" key="1">
    <source>
        <dbReference type="ARBA" id="ARBA00004141"/>
    </source>
</evidence>
<reference evidence="9" key="2">
    <citation type="submission" date="2021-09" db="EMBL/GenBank/DDBJ databases">
        <authorList>
            <person name="Jia N."/>
            <person name="Wang J."/>
            <person name="Shi W."/>
            <person name="Du L."/>
            <person name="Sun Y."/>
            <person name="Zhan W."/>
            <person name="Jiang J."/>
            <person name="Wang Q."/>
            <person name="Zhang B."/>
            <person name="Ji P."/>
            <person name="Sakyi L.B."/>
            <person name="Cui X."/>
            <person name="Yuan T."/>
            <person name="Jiang B."/>
            <person name="Yang W."/>
            <person name="Lam T.T.-Y."/>
            <person name="Chang Q."/>
            <person name="Ding S."/>
            <person name="Wang X."/>
            <person name="Zhu J."/>
            <person name="Ruan X."/>
            <person name="Zhao L."/>
            <person name="Wei J."/>
            <person name="Que T."/>
            <person name="Du C."/>
            <person name="Cheng J."/>
            <person name="Dai P."/>
            <person name="Han X."/>
            <person name="Huang E."/>
            <person name="Gao Y."/>
            <person name="Liu J."/>
            <person name="Shao H."/>
            <person name="Ye R."/>
            <person name="Li L."/>
            <person name="Wei W."/>
            <person name="Wang X."/>
            <person name="Wang C."/>
            <person name="Huo Q."/>
            <person name="Li W."/>
            <person name="Guo W."/>
            <person name="Chen H."/>
            <person name="Chen S."/>
            <person name="Zhou L."/>
            <person name="Zhou L."/>
            <person name="Ni X."/>
            <person name="Tian J."/>
            <person name="Zhou Y."/>
            <person name="Sheng Y."/>
            <person name="Liu T."/>
            <person name="Pan Y."/>
            <person name="Xia L."/>
            <person name="Li J."/>
            <person name="Zhao F."/>
            <person name="Cao W."/>
        </authorList>
    </citation>
    <scope>NUCLEOTIDE SEQUENCE</scope>
    <source>
        <strain evidence="9">Rsan-2018</strain>
        <tissue evidence="9">Larvae</tissue>
    </source>
</reference>
<reference evidence="9" key="1">
    <citation type="journal article" date="2020" name="Cell">
        <title>Large-Scale Comparative Analyses of Tick Genomes Elucidate Their Genetic Diversity and Vector Capacities.</title>
        <authorList>
            <consortium name="Tick Genome and Microbiome Consortium (TIGMIC)"/>
            <person name="Jia N."/>
            <person name="Wang J."/>
            <person name="Shi W."/>
            <person name="Du L."/>
            <person name="Sun Y."/>
            <person name="Zhan W."/>
            <person name="Jiang J.F."/>
            <person name="Wang Q."/>
            <person name="Zhang B."/>
            <person name="Ji P."/>
            <person name="Bell-Sakyi L."/>
            <person name="Cui X.M."/>
            <person name="Yuan T.T."/>
            <person name="Jiang B.G."/>
            <person name="Yang W.F."/>
            <person name="Lam T.T."/>
            <person name="Chang Q.C."/>
            <person name="Ding S.J."/>
            <person name="Wang X.J."/>
            <person name="Zhu J.G."/>
            <person name="Ruan X.D."/>
            <person name="Zhao L."/>
            <person name="Wei J.T."/>
            <person name="Ye R.Z."/>
            <person name="Que T.C."/>
            <person name="Du C.H."/>
            <person name="Zhou Y.H."/>
            <person name="Cheng J.X."/>
            <person name="Dai P.F."/>
            <person name="Guo W.B."/>
            <person name="Han X.H."/>
            <person name="Huang E.J."/>
            <person name="Li L.F."/>
            <person name="Wei W."/>
            <person name="Gao Y.C."/>
            <person name="Liu J.Z."/>
            <person name="Shao H.Z."/>
            <person name="Wang X."/>
            <person name="Wang C.C."/>
            <person name="Yang T.C."/>
            <person name="Huo Q.B."/>
            <person name="Li W."/>
            <person name="Chen H.Y."/>
            <person name="Chen S.E."/>
            <person name="Zhou L.G."/>
            <person name="Ni X.B."/>
            <person name="Tian J.H."/>
            <person name="Sheng Y."/>
            <person name="Liu T."/>
            <person name="Pan Y.S."/>
            <person name="Xia L.Y."/>
            <person name="Li J."/>
            <person name="Zhao F."/>
            <person name="Cao W.C."/>
        </authorList>
    </citation>
    <scope>NUCLEOTIDE SEQUENCE</scope>
    <source>
        <strain evidence="9">Rsan-2018</strain>
    </source>
</reference>
<evidence type="ECO:0000256" key="3">
    <source>
        <dbReference type="ARBA" id="ARBA00022989"/>
    </source>
</evidence>
<evidence type="ECO:0000259" key="8">
    <source>
        <dbReference type="PROSITE" id="PS50158"/>
    </source>
</evidence>
<feature type="region of interest" description="Disordered" evidence="6">
    <location>
        <begin position="371"/>
        <end position="445"/>
    </location>
</feature>
<name>A0A9D4SYM1_RHISA</name>
<dbReference type="SMART" id="SM00343">
    <property type="entry name" value="ZnF_C2HC"/>
    <property type="match status" value="1"/>
</dbReference>
<dbReference type="GO" id="GO:0015137">
    <property type="term" value="F:citrate transmembrane transporter activity"/>
    <property type="evidence" value="ECO:0007669"/>
    <property type="project" value="TreeGrafter"/>
</dbReference>
<dbReference type="VEuPathDB" id="VectorBase:RSAN_049614"/>
<keyword evidence="5" id="KW-0479">Metal-binding</keyword>
<evidence type="ECO:0000313" key="9">
    <source>
        <dbReference type="EMBL" id="KAH7957008.1"/>
    </source>
</evidence>
<feature type="region of interest" description="Disordered" evidence="6">
    <location>
        <begin position="696"/>
        <end position="729"/>
    </location>
</feature>
<dbReference type="EMBL" id="JABSTV010001250">
    <property type="protein sequence ID" value="KAH7957008.1"/>
    <property type="molecule type" value="Genomic_DNA"/>
</dbReference>
<evidence type="ECO:0000256" key="4">
    <source>
        <dbReference type="ARBA" id="ARBA00023136"/>
    </source>
</evidence>